<comment type="caution">
    <text evidence="1">The sequence shown here is derived from an EMBL/GenBank/DDBJ whole genome shotgun (WGS) entry which is preliminary data.</text>
</comment>
<sequence length="34" mass="3759">MVEEEHIVEDEHVVSQKIGSQGLYPPTEGVDPPI</sequence>
<name>A0A392W9B4_9FABA</name>
<dbReference type="EMBL" id="LXQA011411980">
    <property type="protein sequence ID" value="MCI96332.1"/>
    <property type="molecule type" value="Genomic_DNA"/>
</dbReference>
<accession>A0A392W9B4</accession>
<protein>
    <submittedName>
        <fullName evidence="1">Uncharacterized protein</fullName>
    </submittedName>
</protein>
<dbReference type="Proteomes" id="UP000265520">
    <property type="component" value="Unassembled WGS sequence"/>
</dbReference>
<proteinExistence type="predicted"/>
<keyword evidence="2" id="KW-1185">Reference proteome</keyword>
<evidence type="ECO:0000313" key="1">
    <source>
        <dbReference type="EMBL" id="MCI96332.1"/>
    </source>
</evidence>
<feature type="non-terminal residue" evidence="1">
    <location>
        <position position="34"/>
    </location>
</feature>
<organism evidence="1 2">
    <name type="scientific">Trifolium medium</name>
    <dbReference type="NCBI Taxonomy" id="97028"/>
    <lineage>
        <taxon>Eukaryota</taxon>
        <taxon>Viridiplantae</taxon>
        <taxon>Streptophyta</taxon>
        <taxon>Embryophyta</taxon>
        <taxon>Tracheophyta</taxon>
        <taxon>Spermatophyta</taxon>
        <taxon>Magnoliopsida</taxon>
        <taxon>eudicotyledons</taxon>
        <taxon>Gunneridae</taxon>
        <taxon>Pentapetalae</taxon>
        <taxon>rosids</taxon>
        <taxon>fabids</taxon>
        <taxon>Fabales</taxon>
        <taxon>Fabaceae</taxon>
        <taxon>Papilionoideae</taxon>
        <taxon>50 kb inversion clade</taxon>
        <taxon>NPAAA clade</taxon>
        <taxon>Hologalegina</taxon>
        <taxon>IRL clade</taxon>
        <taxon>Trifolieae</taxon>
        <taxon>Trifolium</taxon>
    </lineage>
</organism>
<dbReference type="AlphaFoldDB" id="A0A392W9B4"/>
<reference evidence="1 2" key="1">
    <citation type="journal article" date="2018" name="Front. Plant Sci.">
        <title>Red Clover (Trifolium pratense) and Zigzag Clover (T. medium) - A Picture of Genomic Similarities and Differences.</title>
        <authorList>
            <person name="Dluhosova J."/>
            <person name="Istvanek J."/>
            <person name="Nedelnik J."/>
            <person name="Repkova J."/>
        </authorList>
    </citation>
    <scope>NUCLEOTIDE SEQUENCE [LARGE SCALE GENOMIC DNA]</scope>
    <source>
        <strain evidence="2">cv. 10/8</strain>
        <tissue evidence="1">Leaf</tissue>
    </source>
</reference>
<evidence type="ECO:0000313" key="2">
    <source>
        <dbReference type="Proteomes" id="UP000265520"/>
    </source>
</evidence>